<dbReference type="FunFam" id="3.30.1390.10:FF:000001">
    <property type="entry name" value="50S ribosomal protein L7/L12"/>
    <property type="match status" value="1"/>
</dbReference>
<sequence>MKVTGKLADIIKDLEGLSVLELADLVKALEDRFGVSASAPVAVAAAGAAPAGGGAEGAPEEGQTTFNVMLADSGANKIGVIKVVRELVPTLGLKEAKDLVDAAPKQVLEGVNKETANEAKSKLEAAGAKVELK</sequence>
<dbReference type="NCBIfam" id="TIGR00855">
    <property type="entry name" value="L12"/>
    <property type="match status" value="1"/>
</dbReference>
<comment type="subunit">
    <text evidence="4">Homodimer. Part of the ribosomal stalk of the 50S ribosomal subunit. Forms a multimeric L10(L12)X complex, where L10 forms an elongated spine to which 2 to 4 L12 dimers bind in a sequential fashion. Binds GTP-bound translation factors.</text>
</comment>
<dbReference type="Pfam" id="PF16320">
    <property type="entry name" value="Ribosomal_L12_N"/>
    <property type="match status" value="1"/>
</dbReference>
<organism evidence="7 8">
    <name type="scientific">Candidatus Woykebacteria bacterium RBG_13_40_15</name>
    <dbReference type="NCBI Taxonomy" id="1802593"/>
    <lineage>
        <taxon>Bacteria</taxon>
        <taxon>Candidatus Woykeibacteriota</taxon>
    </lineage>
</organism>
<evidence type="ECO:0000256" key="4">
    <source>
        <dbReference type="HAMAP-Rule" id="MF_00368"/>
    </source>
</evidence>
<keyword evidence="3 4" id="KW-0687">Ribonucleoprotein</keyword>
<keyword evidence="2 4" id="KW-0689">Ribosomal protein</keyword>
<evidence type="ECO:0000259" key="5">
    <source>
        <dbReference type="Pfam" id="PF00542"/>
    </source>
</evidence>
<evidence type="ECO:0000313" key="7">
    <source>
        <dbReference type="EMBL" id="OGY23269.1"/>
    </source>
</evidence>
<gene>
    <name evidence="4" type="primary">rplL</name>
    <name evidence="7" type="ORF">A2172_02565</name>
</gene>
<dbReference type="CDD" id="cd00387">
    <property type="entry name" value="Ribosomal_L7_L12"/>
    <property type="match status" value="1"/>
</dbReference>
<dbReference type="InterPro" id="IPR036235">
    <property type="entry name" value="Ribosomal_bL12_oligo_N_sf"/>
</dbReference>
<dbReference type="InterPro" id="IPR000206">
    <property type="entry name" value="Ribosomal_bL12"/>
</dbReference>
<dbReference type="PANTHER" id="PTHR45987">
    <property type="entry name" value="39S RIBOSOMAL PROTEIN L12"/>
    <property type="match status" value="1"/>
</dbReference>
<evidence type="ECO:0000313" key="8">
    <source>
        <dbReference type="Proteomes" id="UP000176631"/>
    </source>
</evidence>
<feature type="domain" description="Large ribosomal subunit protein bL12 oligomerization" evidence="6">
    <location>
        <begin position="7"/>
        <end position="52"/>
    </location>
</feature>
<dbReference type="SUPFAM" id="SSF48300">
    <property type="entry name" value="Ribosomal protein L7/12, oligomerisation (N-terminal) domain"/>
    <property type="match status" value="1"/>
</dbReference>
<proteinExistence type="inferred from homology"/>
<dbReference type="AlphaFoldDB" id="A0A1G1W6I3"/>
<accession>A0A1G1W6I3</accession>
<dbReference type="GO" id="GO:0003735">
    <property type="term" value="F:structural constituent of ribosome"/>
    <property type="evidence" value="ECO:0007669"/>
    <property type="project" value="InterPro"/>
</dbReference>
<comment type="function">
    <text evidence="4">Forms part of the ribosomal stalk which helps the ribosome interact with GTP-bound translation factors. Is thus essential for accurate translation.</text>
</comment>
<dbReference type="Gene3D" id="1.20.5.710">
    <property type="entry name" value="Single helix bin"/>
    <property type="match status" value="1"/>
</dbReference>
<dbReference type="SUPFAM" id="SSF54736">
    <property type="entry name" value="ClpS-like"/>
    <property type="match status" value="1"/>
</dbReference>
<comment type="similarity">
    <text evidence="1 4">Belongs to the bacterial ribosomal protein bL12 family.</text>
</comment>
<reference evidence="7 8" key="1">
    <citation type="journal article" date="2016" name="Nat. Commun.">
        <title>Thousands of microbial genomes shed light on interconnected biogeochemical processes in an aquifer system.</title>
        <authorList>
            <person name="Anantharaman K."/>
            <person name="Brown C.T."/>
            <person name="Hug L.A."/>
            <person name="Sharon I."/>
            <person name="Castelle C.J."/>
            <person name="Probst A.J."/>
            <person name="Thomas B.C."/>
            <person name="Singh A."/>
            <person name="Wilkins M.J."/>
            <person name="Karaoz U."/>
            <person name="Brodie E.L."/>
            <person name="Williams K.H."/>
            <person name="Hubbard S.S."/>
            <person name="Banfield J.F."/>
        </authorList>
    </citation>
    <scope>NUCLEOTIDE SEQUENCE [LARGE SCALE GENOMIC DNA]</scope>
</reference>
<dbReference type="Gene3D" id="3.30.1390.10">
    <property type="match status" value="1"/>
</dbReference>
<dbReference type="GO" id="GO:0006412">
    <property type="term" value="P:translation"/>
    <property type="evidence" value="ECO:0007669"/>
    <property type="project" value="UniProtKB-UniRule"/>
</dbReference>
<feature type="domain" description="Large ribosomal subunit protein bL12 C-terminal" evidence="5">
    <location>
        <begin position="66"/>
        <end position="133"/>
    </location>
</feature>
<dbReference type="Pfam" id="PF00542">
    <property type="entry name" value="Ribosomal_L12"/>
    <property type="match status" value="1"/>
</dbReference>
<evidence type="ECO:0000256" key="1">
    <source>
        <dbReference type="ARBA" id="ARBA00007197"/>
    </source>
</evidence>
<dbReference type="HAMAP" id="MF_00368">
    <property type="entry name" value="Ribosomal_bL12"/>
    <property type="match status" value="1"/>
</dbReference>
<dbReference type="STRING" id="1802593.A2172_02565"/>
<comment type="caution">
    <text evidence="7">The sequence shown here is derived from an EMBL/GenBank/DDBJ whole genome shotgun (WGS) entry which is preliminary data.</text>
</comment>
<dbReference type="EMBL" id="MHCP01000028">
    <property type="protein sequence ID" value="OGY23269.1"/>
    <property type="molecule type" value="Genomic_DNA"/>
</dbReference>
<dbReference type="GO" id="GO:0003729">
    <property type="term" value="F:mRNA binding"/>
    <property type="evidence" value="ECO:0007669"/>
    <property type="project" value="TreeGrafter"/>
</dbReference>
<dbReference type="PANTHER" id="PTHR45987:SF4">
    <property type="entry name" value="LARGE RIBOSOMAL SUBUNIT PROTEIN BL12M"/>
    <property type="match status" value="1"/>
</dbReference>
<dbReference type="InterPro" id="IPR008932">
    <property type="entry name" value="Ribosomal_bL12_oligo"/>
</dbReference>
<name>A0A1G1W6I3_9BACT</name>
<evidence type="ECO:0000256" key="2">
    <source>
        <dbReference type="ARBA" id="ARBA00022980"/>
    </source>
</evidence>
<protein>
    <recommendedName>
        <fullName evidence="4">Large ribosomal subunit protein bL12</fullName>
    </recommendedName>
</protein>
<dbReference type="GO" id="GO:0022625">
    <property type="term" value="C:cytosolic large ribosomal subunit"/>
    <property type="evidence" value="ECO:0007669"/>
    <property type="project" value="TreeGrafter"/>
</dbReference>
<evidence type="ECO:0000256" key="3">
    <source>
        <dbReference type="ARBA" id="ARBA00023274"/>
    </source>
</evidence>
<dbReference type="Proteomes" id="UP000176631">
    <property type="component" value="Unassembled WGS sequence"/>
</dbReference>
<evidence type="ECO:0000259" key="6">
    <source>
        <dbReference type="Pfam" id="PF16320"/>
    </source>
</evidence>
<dbReference type="InterPro" id="IPR014719">
    <property type="entry name" value="Ribosomal_bL12_C/ClpS-like"/>
</dbReference>
<dbReference type="InterPro" id="IPR013823">
    <property type="entry name" value="Ribosomal_bL12_C"/>
</dbReference>